<dbReference type="InterPro" id="IPR001763">
    <property type="entry name" value="Rhodanese-like_dom"/>
</dbReference>
<evidence type="ECO:0000256" key="1">
    <source>
        <dbReference type="SAM" id="MobiDB-lite"/>
    </source>
</evidence>
<protein>
    <recommendedName>
        <fullName evidence="2">Rhodanese domain-containing protein</fullName>
    </recommendedName>
</protein>
<dbReference type="EMBL" id="VSSQ01136469">
    <property type="protein sequence ID" value="MPN60767.1"/>
    <property type="molecule type" value="Genomic_DNA"/>
</dbReference>
<dbReference type="AlphaFoldDB" id="A0A645JBQ8"/>
<feature type="region of interest" description="Disordered" evidence="1">
    <location>
        <begin position="38"/>
        <end position="58"/>
    </location>
</feature>
<dbReference type="SUPFAM" id="SSF52821">
    <property type="entry name" value="Rhodanese/Cell cycle control phosphatase"/>
    <property type="match status" value="1"/>
</dbReference>
<organism evidence="3">
    <name type="scientific">bioreactor metagenome</name>
    <dbReference type="NCBI Taxonomy" id="1076179"/>
    <lineage>
        <taxon>unclassified sequences</taxon>
        <taxon>metagenomes</taxon>
        <taxon>ecological metagenomes</taxon>
    </lineage>
</organism>
<feature type="domain" description="Rhodanese" evidence="2">
    <location>
        <begin position="1"/>
        <end position="43"/>
    </location>
</feature>
<feature type="compositionally biased region" description="Basic and acidic residues" evidence="1">
    <location>
        <begin position="48"/>
        <end position="58"/>
    </location>
</feature>
<dbReference type="Gene3D" id="3.40.250.10">
    <property type="entry name" value="Rhodanese-like domain"/>
    <property type="match status" value="1"/>
</dbReference>
<comment type="caution">
    <text evidence="3">The sequence shown here is derived from an EMBL/GenBank/DDBJ whole genome shotgun (WGS) entry which is preliminary data.</text>
</comment>
<proteinExistence type="predicted"/>
<dbReference type="Pfam" id="PF00581">
    <property type="entry name" value="Rhodanese"/>
    <property type="match status" value="1"/>
</dbReference>
<accession>A0A645JBQ8</accession>
<evidence type="ECO:0000259" key="2">
    <source>
        <dbReference type="PROSITE" id="PS50206"/>
    </source>
</evidence>
<reference evidence="3" key="1">
    <citation type="submission" date="2019-08" db="EMBL/GenBank/DDBJ databases">
        <authorList>
            <person name="Kucharzyk K."/>
            <person name="Murdoch R.W."/>
            <person name="Higgins S."/>
            <person name="Loffler F."/>
        </authorList>
    </citation>
    <scope>NUCLEOTIDE SEQUENCE</scope>
</reference>
<dbReference type="PROSITE" id="PS50206">
    <property type="entry name" value="RHODANESE_3"/>
    <property type="match status" value="1"/>
</dbReference>
<gene>
    <name evidence="3" type="ORF">SDC9_208499</name>
</gene>
<dbReference type="InterPro" id="IPR036873">
    <property type="entry name" value="Rhodanese-like_dom_sf"/>
</dbReference>
<evidence type="ECO:0000313" key="3">
    <source>
        <dbReference type="EMBL" id="MPN60767.1"/>
    </source>
</evidence>
<sequence>MYCKTSIRAAQTYLALYNAGYRNLKLYDGAWLEWSANPNNPIQMPEGSKVEASQKDIS</sequence>
<name>A0A645JBQ8_9ZZZZ</name>